<evidence type="ECO:0000313" key="3">
    <source>
        <dbReference type="EMBL" id="RKP07583.1"/>
    </source>
</evidence>
<keyword evidence="1" id="KW-0653">Protein transport</keyword>
<keyword evidence="4" id="KW-1185">Reference proteome</keyword>
<dbReference type="InterPro" id="IPR056840">
    <property type="entry name" value="HEAT_IPO9_central"/>
</dbReference>
<name>A0A4P9XNM3_9FUNG</name>
<keyword evidence="1" id="KW-0813">Transport</keyword>
<dbReference type="GO" id="GO:0006606">
    <property type="term" value="P:protein import into nucleus"/>
    <property type="evidence" value="ECO:0007669"/>
    <property type="project" value="TreeGrafter"/>
</dbReference>
<dbReference type="STRING" id="78915.A0A4P9XNM3"/>
<dbReference type="PANTHER" id="PTHR10997:SF9">
    <property type="entry name" value="IMPORTIN-9"/>
    <property type="match status" value="1"/>
</dbReference>
<dbReference type="InterPro" id="IPR011989">
    <property type="entry name" value="ARM-like"/>
</dbReference>
<gene>
    <name evidence="3" type="ORF">THASP1DRAFT_16832</name>
</gene>
<dbReference type="PANTHER" id="PTHR10997">
    <property type="entry name" value="IMPORTIN-7, 8, 11"/>
    <property type="match status" value="1"/>
</dbReference>
<evidence type="ECO:0000256" key="1">
    <source>
        <dbReference type="ARBA" id="ARBA00022927"/>
    </source>
</evidence>
<accession>A0A4P9XNM3</accession>
<dbReference type="EMBL" id="KZ992699">
    <property type="protein sequence ID" value="RKP07583.1"/>
    <property type="molecule type" value="Genomic_DNA"/>
</dbReference>
<dbReference type="Gene3D" id="1.25.10.10">
    <property type="entry name" value="Leucine-rich Repeat Variant"/>
    <property type="match status" value="1"/>
</dbReference>
<proteinExistence type="predicted"/>
<feature type="non-terminal residue" evidence="3">
    <location>
        <position position="1"/>
    </location>
</feature>
<dbReference type="InterPro" id="IPR016024">
    <property type="entry name" value="ARM-type_fold"/>
</dbReference>
<dbReference type="SUPFAM" id="SSF48371">
    <property type="entry name" value="ARM repeat"/>
    <property type="match status" value="1"/>
</dbReference>
<dbReference type="AlphaFoldDB" id="A0A4P9XNM3"/>
<evidence type="ECO:0000313" key="4">
    <source>
        <dbReference type="Proteomes" id="UP000271241"/>
    </source>
</evidence>
<dbReference type="GO" id="GO:0005635">
    <property type="term" value="C:nuclear envelope"/>
    <property type="evidence" value="ECO:0007669"/>
    <property type="project" value="TreeGrafter"/>
</dbReference>
<dbReference type="Pfam" id="PF25018">
    <property type="entry name" value="HEAT_IPO9_c"/>
    <property type="match status" value="1"/>
</dbReference>
<protein>
    <submittedName>
        <fullName evidence="3">Armadillo-type protein</fullName>
    </submittedName>
</protein>
<dbReference type="GO" id="GO:0005829">
    <property type="term" value="C:cytosol"/>
    <property type="evidence" value="ECO:0007669"/>
    <property type="project" value="TreeGrafter"/>
</dbReference>
<dbReference type="OrthoDB" id="431626at2759"/>
<reference evidence="4" key="1">
    <citation type="journal article" date="2018" name="Nat. Microbiol.">
        <title>Leveraging single-cell genomics to expand the fungal tree of life.</title>
        <authorList>
            <person name="Ahrendt S.R."/>
            <person name="Quandt C.A."/>
            <person name="Ciobanu D."/>
            <person name="Clum A."/>
            <person name="Salamov A."/>
            <person name="Andreopoulos B."/>
            <person name="Cheng J.F."/>
            <person name="Woyke T."/>
            <person name="Pelin A."/>
            <person name="Henrissat B."/>
            <person name="Reynolds N.K."/>
            <person name="Benny G.L."/>
            <person name="Smith M.E."/>
            <person name="James T.Y."/>
            <person name="Grigoriev I.V."/>
        </authorList>
    </citation>
    <scope>NUCLEOTIDE SEQUENCE [LARGE SCALE GENOMIC DNA]</scope>
    <source>
        <strain evidence="4">RSA 1356</strain>
    </source>
</reference>
<evidence type="ECO:0000259" key="2">
    <source>
        <dbReference type="Pfam" id="PF25018"/>
    </source>
</evidence>
<dbReference type="Proteomes" id="UP000271241">
    <property type="component" value="Unassembled WGS sequence"/>
</dbReference>
<organism evidence="3 4">
    <name type="scientific">Thamnocephalis sphaerospora</name>
    <dbReference type="NCBI Taxonomy" id="78915"/>
    <lineage>
        <taxon>Eukaryota</taxon>
        <taxon>Fungi</taxon>
        <taxon>Fungi incertae sedis</taxon>
        <taxon>Zoopagomycota</taxon>
        <taxon>Zoopagomycotina</taxon>
        <taxon>Zoopagomycetes</taxon>
        <taxon>Zoopagales</taxon>
        <taxon>Sigmoideomycetaceae</taxon>
        <taxon>Thamnocephalis</taxon>
    </lineage>
</organism>
<feature type="domain" description="Importin-9 central HEAT repeats" evidence="2">
    <location>
        <begin position="237"/>
        <end position="448"/>
    </location>
</feature>
<sequence>VDATQASIVAKIAHQDWPEQWPDLMDVLVQLLREGTAEQAHGSLACLNEILQVDVVDQQIGVIAPVLSQELLRVVRADQTYPVATRVRAVKVIRACIDALYMIKDAHRDQVRSLVNDMLVEWLGTLQQLLTVQGLDEGVITLKLESIRTLSALVQSFSANIAGQFTAIVEAVWQDLERNRAVYVAESAKEDTLVTWTSQDEDGDATGLATLIMAELEFQSQCVRKKAAAGVYVRSGDASFLAQATAVLVAYMQIAQEQAEVWMEDAGRFIQDEDEDSLNASVRASAFDLLRNIMDRFEAETVQSLLVACDRYITESDAAKASGSGDWWRIEEACFAALGLAADVLSEELAKQATALRFAGKELLTELIPDRMQQKAYPFLQGRVLLLSGYFAQQYPASMAAQLVQAVVSLLSDGSAIPVRVSAMKALNSYCQHSDKNIVQPHREFVIADAVALVKVTRGETLQLVLETLLTFLNGNVESLGQMDIVCSTLLEAFTREPNDHISTSVIEDILDLAWQQPASALAAFTAAEPFLVQALHNAASHPEFAPFAIELLTQVAKASPSSFGAERLGQVFPLLLDTLMATHDHDLLQSGEQCLTQIVRWDCNFIAQWTDVSGRSGLERVLEYAAKLLDPQMSESAGATVGSLITCLVQKTGDRIQSSLPVLLNAVIVRLAASQTATQIQSLVMVFAELLRSQPAITIEFLCSTAVGNDTGMQVLLNKWCDNHTCFHGYFAIKLSIYALSLLLTNIDQRIMSVQLKGDLIISTDERIVTRSRSRSNPDQYTMVPAPVKILKLLLAEMPSSDAARNDGGDAASDDEDGDWEDLEEANLLGQEQLGFLSGMLQACDDVDDADDSADNPDIKNDPVYALDMKVACAVLLRARTRGHLTLSYHYSNTSRSSLSCWRTTIQPCSASWLAR</sequence>